<dbReference type="CDD" id="cd02968">
    <property type="entry name" value="SCO"/>
    <property type="match status" value="1"/>
</dbReference>
<dbReference type="PANTHER" id="PTHR12151">
    <property type="entry name" value="ELECTRON TRANSPORT PROTIN SCO1/SENC FAMILY MEMBER"/>
    <property type="match status" value="1"/>
</dbReference>
<dbReference type="InterPro" id="IPR013766">
    <property type="entry name" value="Thioredoxin_domain"/>
</dbReference>
<dbReference type="EMBL" id="JAINVV010000004">
    <property type="protein sequence ID" value="MBY8822168.1"/>
    <property type="molecule type" value="Genomic_DNA"/>
</dbReference>
<dbReference type="InterPro" id="IPR003782">
    <property type="entry name" value="SCO1/SenC"/>
</dbReference>
<dbReference type="Gene3D" id="3.40.30.10">
    <property type="entry name" value="Glutaredoxin"/>
    <property type="match status" value="1"/>
</dbReference>
<dbReference type="PROSITE" id="PS51352">
    <property type="entry name" value="THIOREDOXIN_2"/>
    <property type="match status" value="1"/>
</dbReference>
<keyword evidence="2" id="KW-0186">Copper</keyword>
<reference evidence="5 6" key="1">
    <citation type="submission" date="2021-08" db="EMBL/GenBank/DDBJ databases">
        <authorList>
            <person name="Tuo L."/>
        </authorList>
    </citation>
    <scope>NUCLEOTIDE SEQUENCE [LARGE SCALE GENOMIC DNA]</scope>
    <source>
        <strain evidence="5 6">JCM 31229</strain>
    </source>
</reference>
<name>A0ABS7PLR1_9SPHN</name>
<gene>
    <name evidence="5" type="ORF">K7G82_07695</name>
</gene>
<comment type="caution">
    <text evidence="5">The sequence shown here is derived from an EMBL/GenBank/DDBJ whole genome shotgun (WGS) entry which is preliminary data.</text>
</comment>
<sequence>MGWAGPFRLLAALGIMLGVAAAAPPATPAATNEVGHPYRLMSTRGGAVTDRTYLGKVQVVVFGFAYCPDICPTTLAALDRGLAQMGPSRRDVRILFISVDRERDTMALLKRYVSAFAPETVGLTGSKAEIDAAVKAFRARYAIERRGDDYLVSHTGLVYLIDRQGRVSKMLPPVTRPERYAAELKRLVEAK</sequence>
<evidence type="ECO:0000256" key="3">
    <source>
        <dbReference type="SAM" id="SignalP"/>
    </source>
</evidence>
<comment type="similarity">
    <text evidence="1">Belongs to the SCO1/2 family.</text>
</comment>
<dbReference type="Pfam" id="PF02630">
    <property type="entry name" value="SCO1-SenC"/>
    <property type="match status" value="1"/>
</dbReference>
<evidence type="ECO:0000256" key="2">
    <source>
        <dbReference type="ARBA" id="ARBA00023008"/>
    </source>
</evidence>
<evidence type="ECO:0000256" key="1">
    <source>
        <dbReference type="ARBA" id="ARBA00010996"/>
    </source>
</evidence>
<evidence type="ECO:0000259" key="4">
    <source>
        <dbReference type="PROSITE" id="PS51352"/>
    </source>
</evidence>
<feature type="signal peptide" evidence="3">
    <location>
        <begin position="1"/>
        <end position="22"/>
    </location>
</feature>
<accession>A0ABS7PLR1</accession>
<dbReference type="RefSeq" id="WP_222989271.1">
    <property type="nucleotide sequence ID" value="NZ_JAINVV010000004.1"/>
</dbReference>
<organism evidence="5 6">
    <name type="scientific">Sphingomonas colocasiae</name>
    <dbReference type="NCBI Taxonomy" id="1848973"/>
    <lineage>
        <taxon>Bacteria</taxon>
        <taxon>Pseudomonadati</taxon>
        <taxon>Pseudomonadota</taxon>
        <taxon>Alphaproteobacteria</taxon>
        <taxon>Sphingomonadales</taxon>
        <taxon>Sphingomonadaceae</taxon>
        <taxon>Sphingomonas</taxon>
    </lineage>
</organism>
<dbReference type="InterPro" id="IPR036249">
    <property type="entry name" value="Thioredoxin-like_sf"/>
</dbReference>
<proteinExistence type="inferred from homology"/>
<keyword evidence="3" id="KW-0732">Signal</keyword>
<keyword evidence="6" id="KW-1185">Reference proteome</keyword>
<feature type="domain" description="Thioredoxin" evidence="4">
    <location>
        <begin position="15"/>
        <end position="191"/>
    </location>
</feature>
<evidence type="ECO:0000313" key="5">
    <source>
        <dbReference type="EMBL" id="MBY8822168.1"/>
    </source>
</evidence>
<evidence type="ECO:0000313" key="6">
    <source>
        <dbReference type="Proteomes" id="UP000706039"/>
    </source>
</evidence>
<protein>
    <submittedName>
        <fullName evidence="5">SCO family protein</fullName>
    </submittedName>
</protein>
<dbReference type="SUPFAM" id="SSF52833">
    <property type="entry name" value="Thioredoxin-like"/>
    <property type="match status" value="1"/>
</dbReference>
<feature type="chain" id="PRO_5046859263" evidence="3">
    <location>
        <begin position="23"/>
        <end position="191"/>
    </location>
</feature>
<dbReference type="Proteomes" id="UP000706039">
    <property type="component" value="Unassembled WGS sequence"/>
</dbReference>
<dbReference type="PANTHER" id="PTHR12151:SF25">
    <property type="entry name" value="LINALOOL DEHYDRATASE_ISOMERASE DOMAIN-CONTAINING PROTEIN"/>
    <property type="match status" value="1"/>
</dbReference>